<evidence type="ECO:0000256" key="1">
    <source>
        <dbReference type="ARBA" id="ARBA00022729"/>
    </source>
</evidence>
<dbReference type="KEGG" id="dde:Dde_2118"/>
<dbReference type="EMBL" id="CP000112">
    <property type="protein sequence ID" value="ABB38915.1"/>
    <property type="molecule type" value="Genomic_DNA"/>
</dbReference>
<accession>Q30ZI1</accession>
<dbReference type="eggNOG" id="ENOG5032ZKK">
    <property type="taxonomic scope" value="Bacteria"/>
</dbReference>
<proteinExistence type="predicted"/>
<sequence length="277" mass="30282">MIRLRRSSLPRRHHRRSLCALTALLLCCAAVYLSGCTAVRMPGPADPAEAARRWQRFLAQSSVRQQNAGPFSLTASLRYRNQDSGHRVTMRMWGNGPAPLRLDVEAGVGALIAQIREEKGLFVAYSPREATALVHEGDGSPALALGIPVPFTIQDMAALLQGRFGKFFTAGYDRTEVVADGTIAYSLPSQAGGAGTLLLDALARPVRWTGASGWHVAFSRYENTPDALPERIDMIISDTRQATIFVKSRQKHAAAYTPAELALTLPPDTHIRPVRQR</sequence>
<dbReference type="AlphaFoldDB" id="Q30ZI1"/>
<keyword evidence="4" id="KW-1185">Reference proteome</keyword>
<organism evidence="3 4">
    <name type="scientific">Oleidesulfovibrio alaskensis (strain ATCC BAA-1058 / DSM 17464 / G20)</name>
    <name type="common">Desulfovibrio alaskensis</name>
    <dbReference type="NCBI Taxonomy" id="207559"/>
    <lineage>
        <taxon>Bacteria</taxon>
        <taxon>Pseudomonadati</taxon>
        <taxon>Thermodesulfobacteriota</taxon>
        <taxon>Desulfovibrionia</taxon>
        <taxon>Desulfovibrionales</taxon>
        <taxon>Desulfovibrionaceae</taxon>
        <taxon>Oleidesulfovibrio</taxon>
    </lineage>
</organism>
<evidence type="ECO:0008006" key="5">
    <source>
        <dbReference type="Google" id="ProtNLM"/>
    </source>
</evidence>
<gene>
    <name evidence="3" type="ordered locus">Dde_2118</name>
</gene>
<dbReference type="STRING" id="207559.Dde_2118"/>
<dbReference type="InterPro" id="IPR029046">
    <property type="entry name" value="LolA/LolB/LppX"/>
</dbReference>
<evidence type="ECO:0000256" key="2">
    <source>
        <dbReference type="SAM" id="SignalP"/>
    </source>
</evidence>
<dbReference type="Proteomes" id="UP000002710">
    <property type="component" value="Chromosome"/>
</dbReference>
<name>Q30ZI1_OLEA2</name>
<keyword evidence="1 2" id="KW-0732">Signal</keyword>
<reference evidence="3 4" key="1">
    <citation type="journal article" date="2011" name="J. Bacteriol.">
        <title>Complete genome sequence and updated annotation of Desulfovibrio alaskensis G20.</title>
        <authorList>
            <person name="Hauser L.J."/>
            <person name="Land M.L."/>
            <person name="Brown S.D."/>
            <person name="Larimer F."/>
            <person name="Keller K.L."/>
            <person name="Rapp-Giles B.J."/>
            <person name="Price M.N."/>
            <person name="Lin M."/>
            <person name="Bruce D.C."/>
            <person name="Detter J.C."/>
            <person name="Tapia R."/>
            <person name="Han C.S."/>
            <person name="Goodwin L.A."/>
            <person name="Cheng J.F."/>
            <person name="Pitluck S."/>
            <person name="Copeland A."/>
            <person name="Lucas S."/>
            <person name="Nolan M."/>
            <person name="Lapidus A.L."/>
            <person name="Palumbo A.V."/>
            <person name="Wall J.D."/>
        </authorList>
    </citation>
    <scope>NUCLEOTIDE SEQUENCE [LARGE SCALE GENOMIC DNA]</scope>
    <source>
        <strain evidence="4">ATCC BAA 1058 / DSM 17464 / G20</strain>
    </source>
</reference>
<feature type="signal peptide" evidence="2">
    <location>
        <begin position="1"/>
        <end position="33"/>
    </location>
</feature>
<dbReference type="SUPFAM" id="SSF89392">
    <property type="entry name" value="Prokaryotic lipoproteins and lipoprotein localization factors"/>
    <property type="match status" value="1"/>
</dbReference>
<protein>
    <recommendedName>
        <fullName evidence="5">Outer-membrane lipoprotein LolB</fullName>
    </recommendedName>
</protein>
<feature type="chain" id="PRO_5004219926" description="Outer-membrane lipoprotein LolB" evidence="2">
    <location>
        <begin position="34"/>
        <end position="277"/>
    </location>
</feature>
<dbReference type="HOGENOM" id="CLU_083263_0_0_7"/>
<evidence type="ECO:0000313" key="4">
    <source>
        <dbReference type="Proteomes" id="UP000002710"/>
    </source>
</evidence>
<evidence type="ECO:0000313" key="3">
    <source>
        <dbReference type="EMBL" id="ABB38915.1"/>
    </source>
</evidence>